<keyword evidence="4 9" id="KW-0547">Nucleotide-binding</keyword>
<proteinExistence type="inferred from homology"/>
<feature type="region of interest" description="Interaction with tRNA" evidence="9">
    <location>
        <begin position="136"/>
        <end position="138"/>
    </location>
</feature>
<feature type="active site" description="Nucleophile" evidence="9">
    <location>
        <position position="89"/>
    </location>
</feature>
<dbReference type="PANTHER" id="PTHR11933">
    <property type="entry name" value="TRNA 5-METHYLAMINOMETHYL-2-THIOURIDYLATE -METHYLTRANSFERASE"/>
    <property type="match status" value="1"/>
</dbReference>
<keyword evidence="5 9" id="KW-0067">ATP-binding</keyword>
<comment type="function">
    <text evidence="9">Catalyzes the 2-thiolation of uridine at the wobble position (U34) of tRNA, leading to the formation of s(2)U34.</text>
</comment>
<feature type="domain" description="tRNA-specific 2-thiouridylase MnmA-like C-terminal" evidence="10">
    <location>
        <begin position="264"/>
        <end position="337"/>
    </location>
</feature>
<feature type="binding site" evidence="9">
    <location>
        <position position="114"/>
    </location>
    <ligand>
        <name>ATP</name>
        <dbReference type="ChEBI" id="CHEBI:30616"/>
    </ligand>
</feature>
<dbReference type="Pfam" id="PF03054">
    <property type="entry name" value="tRNA_Me_trans"/>
    <property type="match status" value="1"/>
</dbReference>
<dbReference type="Pfam" id="PF20259">
    <property type="entry name" value="tRNA_Me_trans_M"/>
    <property type="match status" value="1"/>
</dbReference>
<dbReference type="InterPro" id="IPR046885">
    <property type="entry name" value="MnmA-like_C"/>
</dbReference>
<dbReference type="SUPFAM" id="SSF52402">
    <property type="entry name" value="Adenine nucleotide alpha hydrolases-like"/>
    <property type="match status" value="1"/>
</dbReference>
<organism evidence="12 13">
    <name type="scientific">Caldimicrobium thiodismutans</name>
    <dbReference type="NCBI Taxonomy" id="1653476"/>
    <lineage>
        <taxon>Bacteria</taxon>
        <taxon>Pseudomonadati</taxon>
        <taxon>Thermodesulfobacteriota</taxon>
        <taxon>Thermodesulfobacteria</taxon>
        <taxon>Thermodesulfobacteriales</taxon>
        <taxon>Thermodesulfobacteriaceae</taxon>
        <taxon>Caldimicrobium</taxon>
    </lineage>
</organism>
<dbReference type="AlphaFoldDB" id="A0A2N7PJN6"/>
<keyword evidence="3 9" id="KW-0819">tRNA processing</keyword>
<comment type="catalytic activity">
    <reaction evidence="8 9">
        <text>S-sulfanyl-L-cysteinyl-[protein] + uridine(34) in tRNA + AH2 + ATP = 2-thiouridine(34) in tRNA + L-cysteinyl-[protein] + A + AMP + diphosphate + H(+)</text>
        <dbReference type="Rhea" id="RHEA:47032"/>
        <dbReference type="Rhea" id="RHEA-COMP:10131"/>
        <dbReference type="Rhea" id="RHEA-COMP:11726"/>
        <dbReference type="Rhea" id="RHEA-COMP:11727"/>
        <dbReference type="Rhea" id="RHEA-COMP:11728"/>
        <dbReference type="ChEBI" id="CHEBI:13193"/>
        <dbReference type="ChEBI" id="CHEBI:15378"/>
        <dbReference type="ChEBI" id="CHEBI:17499"/>
        <dbReference type="ChEBI" id="CHEBI:29950"/>
        <dbReference type="ChEBI" id="CHEBI:30616"/>
        <dbReference type="ChEBI" id="CHEBI:33019"/>
        <dbReference type="ChEBI" id="CHEBI:61963"/>
        <dbReference type="ChEBI" id="CHEBI:65315"/>
        <dbReference type="ChEBI" id="CHEBI:87170"/>
        <dbReference type="ChEBI" id="CHEBI:456215"/>
        <dbReference type="EC" id="2.8.1.13"/>
    </reaction>
</comment>
<dbReference type="InterPro" id="IPR014729">
    <property type="entry name" value="Rossmann-like_a/b/a_fold"/>
</dbReference>
<dbReference type="HAMAP" id="MF_00144">
    <property type="entry name" value="tRNA_thiouridyl_MnmA"/>
    <property type="match status" value="1"/>
</dbReference>
<feature type="site" description="Interaction with tRNA" evidence="9">
    <location>
        <position position="321"/>
    </location>
</feature>
<dbReference type="FunFam" id="2.30.30.280:FF:000001">
    <property type="entry name" value="tRNA-specific 2-thiouridylase MnmA"/>
    <property type="match status" value="1"/>
</dbReference>
<evidence type="ECO:0000256" key="7">
    <source>
        <dbReference type="ARBA" id="ARBA00023157"/>
    </source>
</evidence>
<evidence type="ECO:0000256" key="6">
    <source>
        <dbReference type="ARBA" id="ARBA00022884"/>
    </source>
</evidence>
<keyword evidence="6 9" id="KW-0694">RNA-binding</keyword>
<evidence type="ECO:0000256" key="9">
    <source>
        <dbReference type="HAMAP-Rule" id="MF_00144"/>
    </source>
</evidence>
<dbReference type="Proteomes" id="UP000235731">
    <property type="component" value="Unassembled WGS sequence"/>
</dbReference>
<keyword evidence="9" id="KW-0963">Cytoplasm</keyword>
<dbReference type="Gene3D" id="2.30.30.280">
    <property type="entry name" value="Adenine nucleotide alpha hydrolases-like domains"/>
    <property type="match status" value="1"/>
</dbReference>
<gene>
    <name evidence="9" type="primary">mnmA</name>
    <name evidence="12" type="ORF">C0197_03710</name>
</gene>
<dbReference type="EC" id="2.8.1.13" evidence="9"/>
<feature type="site" description="Interaction with tRNA" evidence="9">
    <location>
        <position position="115"/>
    </location>
</feature>
<dbReference type="GO" id="GO:0002143">
    <property type="term" value="P:tRNA wobble position uridine thiolation"/>
    <property type="evidence" value="ECO:0007669"/>
    <property type="project" value="TreeGrafter"/>
</dbReference>
<feature type="binding site" evidence="9">
    <location>
        <begin position="6"/>
        <end position="13"/>
    </location>
    <ligand>
        <name>ATP</name>
        <dbReference type="ChEBI" id="CHEBI:30616"/>
    </ligand>
</feature>
<evidence type="ECO:0000256" key="3">
    <source>
        <dbReference type="ARBA" id="ARBA00022694"/>
    </source>
</evidence>
<dbReference type="InterPro" id="IPR046884">
    <property type="entry name" value="MnmA-like_central"/>
</dbReference>
<comment type="caution">
    <text evidence="9">Lacks conserved residue(s) required for the propagation of feature annotation.</text>
</comment>
<feature type="binding site" evidence="9">
    <location>
        <position position="32"/>
    </location>
    <ligand>
        <name>ATP</name>
        <dbReference type="ChEBI" id="CHEBI:30616"/>
    </ligand>
</feature>
<comment type="caution">
    <text evidence="12">The sequence shown here is derived from an EMBL/GenBank/DDBJ whole genome shotgun (WGS) entry which is preliminary data.</text>
</comment>
<dbReference type="InterPro" id="IPR023382">
    <property type="entry name" value="MnmA-like_central_sf"/>
</dbReference>
<dbReference type="GO" id="GO:0000049">
    <property type="term" value="F:tRNA binding"/>
    <property type="evidence" value="ECO:0007669"/>
    <property type="project" value="UniProtKB-KW"/>
</dbReference>
<keyword evidence="7" id="KW-1015">Disulfide bond</keyword>
<feature type="domain" description="tRNA-specific 2-thiouridylase MnmA-like central" evidence="11">
    <location>
        <begin position="195"/>
        <end position="256"/>
    </location>
</feature>
<reference evidence="12 13" key="1">
    <citation type="submission" date="2018-01" db="EMBL/GenBank/DDBJ databases">
        <title>Metagenomic assembled genomes from two thermal pools in the Uzon Caldera, Kamchatka, Russia.</title>
        <authorList>
            <person name="Wilkins L."/>
            <person name="Ettinger C."/>
        </authorList>
    </citation>
    <scope>NUCLEOTIDE SEQUENCE [LARGE SCALE GENOMIC DNA]</scope>
    <source>
        <strain evidence="12">ZAV-15</strain>
    </source>
</reference>
<dbReference type="Gene3D" id="2.40.30.10">
    <property type="entry name" value="Translation factors"/>
    <property type="match status" value="1"/>
</dbReference>
<dbReference type="Pfam" id="PF20258">
    <property type="entry name" value="tRNA_Me_trans_C"/>
    <property type="match status" value="1"/>
</dbReference>
<dbReference type="GO" id="GO:0103016">
    <property type="term" value="F:tRNA-uridine 2-sulfurtransferase activity"/>
    <property type="evidence" value="ECO:0007669"/>
    <property type="project" value="UniProtKB-EC"/>
</dbReference>
<dbReference type="NCBIfam" id="TIGR00420">
    <property type="entry name" value="trmU"/>
    <property type="match status" value="1"/>
</dbReference>
<evidence type="ECO:0000259" key="10">
    <source>
        <dbReference type="Pfam" id="PF20258"/>
    </source>
</evidence>
<dbReference type="Gene3D" id="3.40.50.620">
    <property type="entry name" value="HUPs"/>
    <property type="match status" value="1"/>
</dbReference>
<feature type="active site" description="Cysteine persulfide intermediate" evidence="9">
    <location>
        <position position="187"/>
    </location>
</feature>
<evidence type="ECO:0000256" key="2">
    <source>
        <dbReference type="ARBA" id="ARBA00022679"/>
    </source>
</evidence>
<dbReference type="GO" id="GO:0005524">
    <property type="term" value="F:ATP binding"/>
    <property type="evidence" value="ECO:0007669"/>
    <property type="project" value="UniProtKB-KW"/>
</dbReference>
<evidence type="ECO:0000256" key="1">
    <source>
        <dbReference type="ARBA" id="ARBA00022555"/>
    </source>
</evidence>
<sequence>MKVAIALSGGVDSSVSALLLKKEGYDVLGVSFLLFNGQEEILKQAQKVANFLKIPYFLIDLRETFKREVIEHFLREYSRGKTPNPCALCNRIIKFGVLFELVKNNFGAEFYATGHYVEKGHYKNHVLLKISRNREKDQSYFLSLIPREIIPNLLFPVGVFESKDEVRKIALQEGLPLYQERESQDVCFFMGKTLKEYLKEHLKEREGEIIYQGKVVGRHKGIHFYTIGQRKGLNLPLGKPLYIIRIDSETNRIYLGEEKELERRDLYLEDLNFHLPLKFWENPKAQIRYRTEKIPVKDLQKEGDAWRVVLEREAKRVTPGQVCAFYESEYLLGGGIILS</sequence>
<dbReference type="PANTHER" id="PTHR11933:SF5">
    <property type="entry name" value="MITOCHONDRIAL TRNA-SPECIFIC 2-THIOURIDYLASE 1"/>
    <property type="match status" value="1"/>
</dbReference>
<comment type="similarity">
    <text evidence="9">Belongs to the MnmA/TRMU family.</text>
</comment>
<dbReference type="InterPro" id="IPR004506">
    <property type="entry name" value="MnmA-like"/>
</dbReference>
<keyword evidence="2 9" id="KW-0808">Transferase</keyword>
<evidence type="ECO:0000256" key="8">
    <source>
        <dbReference type="ARBA" id="ARBA00051542"/>
    </source>
</evidence>
<keyword evidence="1 9" id="KW-0820">tRNA-binding</keyword>
<comment type="subcellular location">
    <subcellularLocation>
        <location evidence="9">Cytoplasm</location>
    </subcellularLocation>
</comment>
<evidence type="ECO:0000313" key="13">
    <source>
        <dbReference type="Proteomes" id="UP000235731"/>
    </source>
</evidence>
<evidence type="ECO:0000256" key="5">
    <source>
        <dbReference type="ARBA" id="ARBA00022840"/>
    </source>
</evidence>
<evidence type="ECO:0000259" key="11">
    <source>
        <dbReference type="Pfam" id="PF20259"/>
    </source>
</evidence>
<name>A0A2N7PJN6_9BACT</name>
<dbReference type="CDD" id="cd01998">
    <property type="entry name" value="MnmA_TRMU-like"/>
    <property type="match status" value="1"/>
</dbReference>
<protein>
    <recommendedName>
        <fullName evidence="9">tRNA-specific 2-thiouridylase MnmA</fullName>
        <ecNumber evidence="9">2.8.1.13</ecNumber>
    </recommendedName>
</protein>
<dbReference type="EMBL" id="PNIE01000051">
    <property type="protein sequence ID" value="PMP62913.1"/>
    <property type="molecule type" value="Genomic_DNA"/>
</dbReference>
<evidence type="ECO:0000313" key="12">
    <source>
        <dbReference type="EMBL" id="PMP62913.1"/>
    </source>
</evidence>
<dbReference type="GO" id="GO:0005737">
    <property type="term" value="C:cytoplasm"/>
    <property type="evidence" value="ECO:0007669"/>
    <property type="project" value="UniProtKB-SubCell"/>
</dbReference>
<dbReference type="NCBIfam" id="NF001138">
    <property type="entry name" value="PRK00143.1"/>
    <property type="match status" value="1"/>
</dbReference>
<evidence type="ECO:0000256" key="4">
    <source>
        <dbReference type="ARBA" id="ARBA00022741"/>
    </source>
</evidence>
<feature type="region of interest" description="Interaction with tRNA" evidence="9">
    <location>
        <begin position="288"/>
        <end position="289"/>
    </location>
</feature>
<accession>A0A2N7PJN6</accession>